<dbReference type="CDD" id="cd00773">
    <property type="entry name" value="HisRS-like_core"/>
    <property type="match status" value="1"/>
</dbReference>
<gene>
    <name evidence="9" type="primary">hisS</name>
    <name evidence="13" type="ORF">LA749_04300</name>
    <name evidence="12" type="ORF">LBAT_0831</name>
</gene>
<comment type="catalytic activity">
    <reaction evidence="8 9">
        <text>tRNA(His) + L-histidine + ATP = L-histidyl-tRNA(His) + AMP + diphosphate + H(+)</text>
        <dbReference type="Rhea" id="RHEA:17313"/>
        <dbReference type="Rhea" id="RHEA-COMP:9665"/>
        <dbReference type="Rhea" id="RHEA-COMP:9689"/>
        <dbReference type="ChEBI" id="CHEBI:15378"/>
        <dbReference type="ChEBI" id="CHEBI:30616"/>
        <dbReference type="ChEBI" id="CHEBI:33019"/>
        <dbReference type="ChEBI" id="CHEBI:57595"/>
        <dbReference type="ChEBI" id="CHEBI:78442"/>
        <dbReference type="ChEBI" id="CHEBI:78527"/>
        <dbReference type="ChEBI" id="CHEBI:456215"/>
        <dbReference type="EC" id="6.1.1.21"/>
    </reaction>
</comment>
<proteinExistence type="inferred from homology"/>
<dbReference type="GO" id="GO:0006427">
    <property type="term" value="P:histidyl-tRNA aminoacylation"/>
    <property type="evidence" value="ECO:0007669"/>
    <property type="project" value="UniProtKB-UniRule"/>
</dbReference>
<name>A0A0D6A457_9LACO</name>
<dbReference type="InterPro" id="IPR004154">
    <property type="entry name" value="Anticodon-bd"/>
</dbReference>
<dbReference type="GO" id="GO:0005524">
    <property type="term" value="F:ATP binding"/>
    <property type="evidence" value="ECO:0007669"/>
    <property type="project" value="UniProtKB-UniRule"/>
</dbReference>
<dbReference type="RefSeq" id="WP_056970271.1">
    <property type="nucleotide sequence ID" value="NZ_AP014808.1"/>
</dbReference>
<dbReference type="NCBIfam" id="TIGR00442">
    <property type="entry name" value="hisS"/>
    <property type="match status" value="1"/>
</dbReference>
<dbReference type="GO" id="GO:0016740">
    <property type="term" value="F:transferase activity"/>
    <property type="evidence" value="ECO:0007669"/>
    <property type="project" value="UniProtKB-ARBA"/>
</dbReference>
<evidence type="ECO:0000256" key="7">
    <source>
        <dbReference type="ARBA" id="ARBA00023146"/>
    </source>
</evidence>
<dbReference type="EMBL" id="AP014808">
    <property type="protein sequence ID" value="BAQ57220.1"/>
    <property type="molecule type" value="Genomic_DNA"/>
</dbReference>
<dbReference type="InterPro" id="IPR006195">
    <property type="entry name" value="aa-tRNA-synth_II"/>
</dbReference>
<dbReference type="InterPro" id="IPR033656">
    <property type="entry name" value="HisRS_anticodon"/>
</dbReference>
<keyword evidence="2 9" id="KW-0963">Cytoplasm</keyword>
<dbReference type="PATRIC" id="fig|1600.4.peg.853"/>
<keyword evidence="3 9" id="KW-0436">Ligase</keyword>
<evidence type="ECO:0000313" key="15">
    <source>
        <dbReference type="Proteomes" id="UP000325393"/>
    </source>
</evidence>
<keyword evidence="4 9" id="KW-0547">Nucleotide-binding</keyword>
<feature type="binding site" evidence="10">
    <location>
        <position position="114"/>
    </location>
    <ligand>
        <name>L-histidine</name>
        <dbReference type="ChEBI" id="CHEBI:57595"/>
    </ligand>
</feature>
<dbReference type="CDD" id="cd00859">
    <property type="entry name" value="HisRS_anticodon"/>
    <property type="match status" value="1"/>
</dbReference>
<dbReference type="GO" id="GO:0004821">
    <property type="term" value="F:histidine-tRNA ligase activity"/>
    <property type="evidence" value="ECO:0007669"/>
    <property type="project" value="UniProtKB-UniRule"/>
</dbReference>
<evidence type="ECO:0000256" key="3">
    <source>
        <dbReference type="ARBA" id="ARBA00022598"/>
    </source>
</evidence>
<dbReference type="InterPro" id="IPR036621">
    <property type="entry name" value="Anticodon-bd_dom_sf"/>
</dbReference>
<dbReference type="PIRSF" id="PIRSF001549">
    <property type="entry name" value="His-tRNA_synth"/>
    <property type="match status" value="1"/>
</dbReference>
<evidence type="ECO:0000256" key="2">
    <source>
        <dbReference type="ARBA" id="ARBA00022490"/>
    </source>
</evidence>
<dbReference type="EC" id="6.1.1.21" evidence="9"/>
<feature type="binding site" evidence="10">
    <location>
        <position position="128"/>
    </location>
    <ligand>
        <name>L-histidine</name>
        <dbReference type="ChEBI" id="CHEBI:57595"/>
    </ligand>
</feature>
<keyword evidence="6 9" id="KW-0648">Protein biosynthesis</keyword>
<evidence type="ECO:0000256" key="4">
    <source>
        <dbReference type="ARBA" id="ARBA00022741"/>
    </source>
</evidence>
<comment type="subunit">
    <text evidence="9">Homodimer.</text>
</comment>
<dbReference type="STRING" id="1600.LBAT_0831"/>
<dbReference type="EMBL" id="CP044496">
    <property type="protein sequence ID" value="QFG51254.1"/>
    <property type="molecule type" value="Genomic_DNA"/>
</dbReference>
<evidence type="ECO:0000256" key="6">
    <source>
        <dbReference type="ARBA" id="ARBA00022917"/>
    </source>
</evidence>
<feature type="binding site" evidence="10">
    <location>
        <position position="132"/>
    </location>
    <ligand>
        <name>L-histidine</name>
        <dbReference type="ChEBI" id="CHEBI:57595"/>
    </ligand>
</feature>
<dbReference type="SUPFAM" id="SSF52954">
    <property type="entry name" value="Class II aaRS ABD-related"/>
    <property type="match status" value="1"/>
</dbReference>
<dbReference type="GO" id="GO:0140096">
    <property type="term" value="F:catalytic activity, acting on a protein"/>
    <property type="evidence" value="ECO:0007669"/>
    <property type="project" value="UniProtKB-ARBA"/>
</dbReference>
<evidence type="ECO:0000256" key="9">
    <source>
        <dbReference type="HAMAP-Rule" id="MF_00127"/>
    </source>
</evidence>
<dbReference type="OrthoDB" id="9800814at2"/>
<reference evidence="12 14" key="1">
    <citation type="submission" date="2015-03" db="EMBL/GenBank/DDBJ databases">
        <title>Complete genome sequence of Lactobacillus acetotolerans NBRC 13120.</title>
        <authorList>
            <person name="Toh H."/>
            <person name="Morita H."/>
            <person name="Fujita N."/>
        </authorList>
    </citation>
    <scope>NUCLEOTIDE SEQUENCE [LARGE SCALE GENOMIC DNA]</scope>
    <source>
        <strain evidence="12 14">NBRC 13120</strain>
    </source>
</reference>
<dbReference type="InterPro" id="IPR045864">
    <property type="entry name" value="aa-tRNA-synth_II/BPL/LPL"/>
</dbReference>
<dbReference type="PANTHER" id="PTHR43707:SF1">
    <property type="entry name" value="HISTIDINE--TRNA LIGASE, MITOCHONDRIAL-RELATED"/>
    <property type="match status" value="1"/>
</dbReference>
<dbReference type="Pfam" id="PF13393">
    <property type="entry name" value="tRNA-synt_His"/>
    <property type="match status" value="1"/>
</dbReference>
<evidence type="ECO:0000256" key="5">
    <source>
        <dbReference type="ARBA" id="ARBA00022840"/>
    </source>
</evidence>
<evidence type="ECO:0000313" key="12">
    <source>
        <dbReference type="EMBL" id="BAQ57220.1"/>
    </source>
</evidence>
<dbReference type="Proteomes" id="UP000325393">
    <property type="component" value="Chromosome"/>
</dbReference>
<keyword evidence="7 9" id="KW-0030">Aminoacyl-tRNA synthetase</keyword>
<comment type="similarity">
    <text evidence="1 9">Belongs to the class-II aminoacyl-tRNA synthetase family.</text>
</comment>
<dbReference type="PROSITE" id="PS50862">
    <property type="entry name" value="AA_TRNA_LIGASE_II"/>
    <property type="match status" value="1"/>
</dbReference>
<evidence type="ECO:0000313" key="13">
    <source>
        <dbReference type="EMBL" id="QFG51254.1"/>
    </source>
</evidence>
<accession>A0A0D6A457</accession>
<dbReference type="Gene3D" id="3.30.930.10">
    <property type="entry name" value="Bira Bifunctional Protein, Domain 2"/>
    <property type="match status" value="1"/>
</dbReference>
<dbReference type="KEGG" id="lae:LBAT_0831"/>
<feature type="binding site" evidence="10">
    <location>
        <position position="259"/>
    </location>
    <ligand>
        <name>L-histidine</name>
        <dbReference type="ChEBI" id="CHEBI:57595"/>
    </ligand>
</feature>
<dbReference type="GeneID" id="78212202"/>
<dbReference type="InterPro" id="IPR041715">
    <property type="entry name" value="HisRS-like_core"/>
</dbReference>
<sequence>MRVQKPKGTVDILPDVSGSWEKVEQIARDFFKRANYREIRTPSFENYEIFSRSSGQSSDVVEKEMYDFKDKGGRHIALRPEGTAGVVRAYVENKMYAPEVVKPFNVYYIESTFRYERPQAGRQREFHQIGVESFGSSSPLADVETIMMGHDLLAELGVKNYSLHINSLGNAQVRKNYHDALVKYFTPLKDQLSEDSQRRLSMNPLRILDSKSDKDKRFLPNAPKIIDYLDEDSKKNFKTITDMLDQLGIDYVLDDDLVRGLDYYTGIIFEFMVDDKSLWESPTTILGGGRYDHLVQEFDGPATPAVGFGIGEERLMLVLQKQNPDLFRDQGIDFFITNIGAGTEMKTVEIARSLRAQGFKTQYDVDQKKLKAQFRKADRVGAKYVITLGAKELENGTLNIKRLADGKTIDLSLDDVNDMQTVMKRLKD</sequence>
<evidence type="ECO:0000256" key="10">
    <source>
        <dbReference type="PIRSR" id="PIRSR001549-1"/>
    </source>
</evidence>
<dbReference type="GO" id="GO:0005737">
    <property type="term" value="C:cytoplasm"/>
    <property type="evidence" value="ECO:0007669"/>
    <property type="project" value="UniProtKB-SubCell"/>
</dbReference>
<dbReference type="AlphaFoldDB" id="A0A0D6A457"/>
<protein>
    <recommendedName>
        <fullName evidence="9">Histidine--tRNA ligase</fullName>
        <ecNumber evidence="9">6.1.1.21</ecNumber>
    </recommendedName>
    <alternativeName>
        <fullName evidence="9">Histidyl-tRNA synthetase</fullName>
        <shortName evidence="9">HisRS</shortName>
    </alternativeName>
</protein>
<reference evidence="13 15" key="2">
    <citation type="submission" date="2019-09" db="EMBL/GenBank/DDBJ databases">
        <title>Genome sequencing of Lactobacillus acetotolerans.</title>
        <authorList>
            <person name="Kim K."/>
        </authorList>
    </citation>
    <scope>NUCLEOTIDE SEQUENCE [LARGE SCALE GENOMIC DNA]</scope>
    <source>
        <strain evidence="13 15">LA749</strain>
    </source>
</reference>
<dbReference type="SUPFAM" id="SSF55681">
    <property type="entry name" value="Class II aaRS and biotin synthetases"/>
    <property type="match status" value="1"/>
</dbReference>
<keyword evidence="5 9" id="KW-0067">ATP-binding</keyword>
<feature type="binding site" evidence="10">
    <location>
        <begin position="263"/>
        <end position="264"/>
    </location>
    <ligand>
        <name>L-histidine</name>
        <dbReference type="ChEBI" id="CHEBI:57595"/>
    </ligand>
</feature>
<dbReference type="Pfam" id="PF03129">
    <property type="entry name" value="HGTP_anticodon"/>
    <property type="match status" value="1"/>
</dbReference>
<keyword evidence="14" id="KW-1185">Reference proteome</keyword>
<dbReference type="InterPro" id="IPR004516">
    <property type="entry name" value="HisRS/HisZ"/>
</dbReference>
<dbReference type="PANTHER" id="PTHR43707">
    <property type="entry name" value="HISTIDYL-TRNA SYNTHETASE"/>
    <property type="match status" value="1"/>
</dbReference>
<dbReference type="InterPro" id="IPR015807">
    <property type="entry name" value="His-tRNA-ligase"/>
</dbReference>
<feature type="domain" description="Aminoacyl-transfer RNA synthetases class-II family profile" evidence="11">
    <location>
        <begin position="20"/>
        <end position="319"/>
    </location>
</feature>
<feature type="binding site" evidence="10">
    <location>
        <begin position="81"/>
        <end position="83"/>
    </location>
    <ligand>
        <name>L-histidine</name>
        <dbReference type="ChEBI" id="CHEBI:57595"/>
    </ligand>
</feature>
<dbReference type="Gene3D" id="3.40.50.800">
    <property type="entry name" value="Anticodon-binding domain"/>
    <property type="match status" value="1"/>
</dbReference>
<evidence type="ECO:0000259" key="11">
    <source>
        <dbReference type="PROSITE" id="PS50862"/>
    </source>
</evidence>
<organism evidence="12 14">
    <name type="scientific">Lactobacillus acetotolerans</name>
    <dbReference type="NCBI Taxonomy" id="1600"/>
    <lineage>
        <taxon>Bacteria</taxon>
        <taxon>Bacillati</taxon>
        <taxon>Bacillota</taxon>
        <taxon>Bacilli</taxon>
        <taxon>Lactobacillales</taxon>
        <taxon>Lactobacillaceae</taxon>
        <taxon>Lactobacillus</taxon>
    </lineage>
</organism>
<dbReference type="HAMAP" id="MF_00127">
    <property type="entry name" value="His_tRNA_synth"/>
    <property type="match status" value="1"/>
</dbReference>
<evidence type="ECO:0000256" key="1">
    <source>
        <dbReference type="ARBA" id="ARBA00008226"/>
    </source>
</evidence>
<evidence type="ECO:0000313" key="14">
    <source>
        <dbReference type="Proteomes" id="UP000035709"/>
    </source>
</evidence>
<comment type="subcellular location">
    <subcellularLocation>
        <location evidence="9">Cytoplasm</location>
    </subcellularLocation>
</comment>
<dbReference type="Proteomes" id="UP000035709">
    <property type="component" value="Chromosome"/>
</dbReference>
<evidence type="ECO:0000256" key="8">
    <source>
        <dbReference type="ARBA" id="ARBA00047639"/>
    </source>
</evidence>